<dbReference type="InterPro" id="IPR000123">
    <property type="entry name" value="Reverse_transcriptase_msDNA"/>
</dbReference>
<dbReference type="Proteomes" id="UP000315400">
    <property type="component" value="Unassembled WGS sequence"/>
</dbReference>
<evidence type="ECO:0000313" key="9">
    <source>
        <dbReference type="EMBL" id="TQE98939.1"/>
    </source>
</evidence>
<keyword evidence="3" id="KW-0479">Metal-binding</keyword>
<dbReference type="SUPFAM" id="SSF56672">
    <property type="entry name" value="DNA/RNA polymerases"/>
    <property type="match status" value="1"/>
</dbReference>
<dbReference type="Pfam" id="PF00078">
    <property type="entry name" value="RVT_1"/>
    <property type="match status" value="1"/>
</dbReference>
<name>A0A540VQ97_9GAMM</name>
<keyword evidence="1" id="KW-0808">Transferase</keyword>
<dbReference type="CDD" id="cd03487">
    <property type="entry name" value="RT_Bac_retron_II"/>
    <property type="match status" value="1"/>
</dbReference>
<comment type="caution">
    <text evidence="9">The sequence shown here is derived from an EMBL/GenBank/DDBJ whole genome shotgun (WGS) entry which is preliminary data.</text>
</comment>
<evidence type="ECO:0000256" key="2">
    <source>
        <dbReference type="ARBA" id="ARBA00022695"/>
    </source>
</evidence>
<comment type="similarity">
    <text evidence="7">Belongs to the bacterial reverse transcriptase family.</text>
</comment>
<accession>A0A540VQ97</accession>
<dbReference type="GO" id="GO:0003964">
    <property type="term" value="F:RNA-directed DNA polymerase activity"/>
    <property type="evidence" value="ECO:0007669"/>
    <property type="project" value="UniProtKB-KW"/>
</dbReference>
<protein>
    <submittedName>
        <fullName evidence="9">RNA-directed DNA polymerase</fullName>
    </submittedName>
</protein>
<proteinExistence type="inferred from homology"/>
<dbReference type="GO" id="GO:0051607">
    <property type="term" value="P:defense response to virus"/>
    <property type="evidence" value="ECO:0007669"/>
    <property type="project" value="UniProtKB-KW"/>
</dbReference>
<evidence type="ECO:0000256" key="1">
    <source>
        <dbReference type="ARBA" id="ARBA00022679"/>
    </source>
</evidence>
<keyword evidence="4" id="KW-0460">Magnesium</keyword>
<evidence type="ECO:0000256" key="3">
    <source>
        <dbReference type="ARBA" id="ARBA00022723"/>
    </source>
</evidence>
<dbReference type="AlphaFoldDB" id="A0A540VQ97"/>
<evidence type="ECO:0000256" key="6">
    <source>
        <dbReference type="ARBA" id="ARBA00023118"/>
    </source>
</evidence>
<dbReference type="PROSITE" id="PS50878">
    <property type="entry name" value="RT_POL"/>
    <property type="match status" value="1"/>
</dbReference>
<keyword evidence="6" id="KW-0051">Antiviral defense</keyword>
<dbReference type="InterPro" id="IPR000477">
    <property type="entry name" value="RT_dom"/>
</dbReference>
<organism evidence="9 10">
    <name type="scientific">Spiribacter salinus</name>
    <dbReference type="NCBI Taxonomy" id="1335746"/>
    <lineage>
        <taxon>Bacteria</taxon>
        <taxon>Pseudomonadati</taxon>
        <taxon>Pseudomonadota</taxon>
        <taxon>Gammaproteobacteria</taxon>
        <taxon>Chromatiales</taxon>
        <taxon>Ectothiorhodospiraceae</taxon>
        <taxon>Spiribacter</taxon>
    </lineage>
</organism>
<gene>
    <name evidence="9" type="ORF">FKY71_11200</name>
</gene>
<evidence type="ECO:0000259" key="8">
    <source>
        <dbReference type="PROSITE" id="PS50878"/>
    </source>
</evidence>
<keyword evidence="2" id="KW-0548">Nucleotidyltransferase</keyword>
<dbReference type="PRINTS" id="PR00866">
    <property type="entry name" value="RNADNAPOLMS"/>
</dbReference>
<evidence type="ECO:0000256" key="5">
    <source>
        <dbReference type="ARBA" id="ARBA00022918"/>
    </source>
</evidence>
<dbReference type="EMBL" id="VIFK01000111">
    <property type="protein sequence ID" value="TQE98939.1"/>
    <property type="molecule type" value="Genomic_DNA"/>
</dbReference>
<dbReference type="InterPro" id="IPR043502">
    <property type="entry name" value="DNA/RNA_pol_sf"/>
</dbReference>
<dbReference type="GO" id="GO:0046872">
    <property type="term" value="F:metal ion binding"/>
    <property type="evidence" value="ECO:0007669"/>
    <property type="project" value="UniProtKB-KW"/>
</dbReference>
<evidence type="ECO:0000256" key="4">
    <source>
        <dbReference type="ARBA" id="ARBA00022842"/>
    </source>
</evidence>
<keyword evidence="5 9" id="KW-0695">RNA-directed DNA polymerase</keyword>
<feature type="domain" description="Reverse transcriptase" evidence="8">
    <location>
        <begin position="30"/>
        <end position="251"/>
    </location>
</feature>
<evidence type="ECO:0000256" key="7">
    <source>
        <dbReference type="ARBA" id="ARBA00034120"/>
    </source>
</evidence>
<evidence type="ECO:0000313" key="10">
    <source>
        <dbReference type="Proteomes" id="UP000315400"/>
    </source>
</evidence>
<reference evidence="9 10" key="1">
    <citation type="submission" date="2019-06" db="EMBL/GenBank/DDBJ databases">
        <title>Metagenome assembled Genome of Spiribacter salinus SL48-SHIP from the microbial mat of Salt Lake 48 (Novosibirsk region, Russia).</title>
        <authorList>
            <person name="Shipova A."/>
            <person name="Rozanov A.S."/>
            <person name="Bryanskaya A.V."/>
            <person name="Peltek S.E."/>
        </authorList>
    </citation>
    <scope>NUCLEOTIDE SEQUENCE [LARGE SCALE GENOMIC DNA]</scope>
    <source>
        <strain evidence="9">SL48-SHIP-2</strain>
    </source>
</reference>
<dbReference type="GO" id="GO:0003723">
    <property type="term" value="F:RNA binding"/>
    <property type="evidence" value="ECO:0007669"/>
    <property type="project" value="InterPro"/>
</dbReference>
<sequence>MVGNDPLVPRYPHRPIGSIDALARHLGVSRRELERLTRAAPRLYRANPLPKKGGGFRWTYDARPPLKRLHAAIKEKLLQPVEYPSYLQGSIRDPDTPREPLTNADLHAGNYLFIQEDVAGFFGSIGPSVVNDMWRRFFAFPADVSEILTNLTTLKGLVPEGARPSSYIANLALWDVEPQLVRELQGRGFVYSRYVDDVVISAPRNLSHEEKTEVVGRLYGMFAAKGLRAKRQKHSIAKKGQAAGKGRGVTVTGYSVAGGRAAVSKAERNRVRSAVRQIEVEARTRGTSPELQARFQSASSRVDRIARAGSAQGVRLRQRLAELKPSVFPKSNRRDIYGGG</sequence>